<dbReference type="SUPFAM" id="SSF56300">
    <property type="entry name" value="Metallo-dependent phosphatases"/>
    <property type="match status" value="1"/>
</dbReference>
<accession>A0AAV9IHD3</accession>
<dbReference type="GO" id="GO:0046872">
    <property type="term" value="F:metal ion binding"/>
    <property type="evidence" value="ECO:0007669"/>
    <property type="project" value="UniProtKB-KW"/>
</dbReference>
<evidence type="ECO:0000259" key="6">
    <source>
        <dbReference type="PROSITE" id="PS00125"/>
    </source>
</evidence>
<feature type="region of interest" description="Disordered" evidence="5">
    <location>
        <begin position="448"/>
        <end position="480"/>
    </location>
</feature>
<dbReference type="PROSITE" id="PS00125">
    <property type="entry name" value="SER_THR_PHOSPHATASE"/>
    <property type="match status" value="1"/>
</dbReference>
<dbReference type="EMBL" id="JANCYU010000042">
    <property type="protein sequence ID" value="KAK4526621.1"/>
    <property type="molecule type" value="Genomic_DNA"/>
</dbReference>
<gene>
    <name evidence="7" type="ORF">GAYE_SCF26G4537</name>
</gene>
<keyword evidence="2" id="KW-0479">Metal-binding</keyword>
<feature type="compositionally biased region" description="Polar residues" evidence="5">
    <location>
        <begin position="7"/>
        <end position="20"/>
    </location>
</feature>
<evidence type="ECO:0000256" key="5">
    <source>
        <dbReference type="SAM" id="MobiDB-lite"/>
    </source>
</evidence>
<protein>
    <recommendedName>
        <fullName evidence="4">Serine/threonine-protein phosphatase</fullName>
        <ecNumber evidence="4">3.1.3.16</ecNumber>
    </recommendedName>
</protein>
<evidence type="ECO:0000256" key="4">
    <source>
        <dbReference type="RuleBase" id="RU004273"/>
    </source>
</evidence>
<dbReference type="PRINTS" id="PR00114">
    <property type="entry name" value="STPHPHTASE"/>
</dbReference>
<dbReference type="AlphaFoldDB" id="A0AAV9IHD3"/>
<feature type="compositionally biased region" description="Polar residues" evidence="5">
    <location>
        <begin position="465"/>
        <end position="475"/>
    </location>
</feature>
<proteinExistence type="inferred from homology"/>
<reference evidence="7 8" key="1">
    <citation type="submission" date="2022-07" db="EMBL/GenBank/DDBJ databases">
        <title>Genome-wide signatures of adaptation to extreme environments.</title>
        <authorList>
            <person name="Cho C.H."/>
            <person name="Yoon H.S."/>
        </authorList>
    </citation>
    <scope>NUCLEOTIDE SEQUENCE [LARGE SCALE GENOMIC DNA]</scope>
    <source>
        <strain evidence="7 8">108.79 E11</strain>
    </source>
</reference>
<dbReference type="EC" id="3.1.3.16" evidence="4"/>
<sequence length="718" mass="80286">MWRRFLSTRQQRNSSLSEQGNQEEDKAEGKQPNQKCCGQEYSTETCPGPQETKRQLGSKMVRPRMQYSASVPDLGKFQDISTVKIFQDESDGSASEQDRFSDIFDRISDTEETSEPVEQELVRQLVNHEQDDFHESDLFFWEDAEELAVELSDCALRERKVAIESSGTQPPSQEGTSSELFSIDKRKSDVPQFIPQTSPHQISTAGTIPFVGAANIDAEYIRAVLRRFQELGWRDDVSLTKTVISTVDAKRIIKETTSIVAAEPNILDVSVPEGGVIHIIGDIHGHLYDLSSILEHTGYPSSKNALVFNGDYVDRGSWGVEVLLILCLLKLWEPHRVHLLRGNHETSYCNVIYGFRKECIQKYNLKVYLLCQQLFCHLPVAAVVSNRTVYAADRVSPEPGSLVERQRSSSLWKSWRNNSIKLNPRNRNKFSLLKSPLGTSFDLGLNSDKNTTAKGGQHELISGSMPDTSPNTSGALSDESPVHKVASSYLTPLEENEKRVLVLHGGLFRNSAGKLGSLKELGQIQRNLPDPTGTIEDLLWSDPDYIYGFGPNRIRGAGIAFGPDTTKQFLRDNHLSYIIRSHEGPDAREKRKDFPSLTQGHSVDFVTIGRRKKEIFSESTQKDASSSDCDSIETLPLLITVFSAPAYPEGPNARNNLGAICTLDESMEPSFRIFHANQRPCKTQTTAMLVEDAMRDLKTAALERSSVGRIFLKLSGRN</sequence>
<evidence type="ECO:0000313" key="8">
    <source>
        <dbReference type="Proteomes" id="UP001300502"/>
    </source>
</evidence>
<dbReference type="Proteomes" id="UP001300502">
    <property type="component" value="Unassembled WGS sequence"/>
</dbReference>
<feature type="compositionally biased region" description="Polar residues" evidence="5">
    <location>
        <begin position="31"/>
        <end position="45"/>
    </location>
</feature>
<dbReference type="PANTHER" id="PTHR45668">
    <property type="entry name" value="SERINE/THREONINE-PROTEIN PHOSPHATASE 5-RELATED"/>
    <property type="match status" value="1"/>
</dbReference>
<dbReference type="InterPro" id="IPR029052">
    <property type="entry name" value="Metallo-depent_PP-like"/>
</dbReference>
<dbReference type="InterPro" id="IPR006186">
    <property type="entry name" value="Ser/Thr-sp_prot-phosphatase"/>
</dbReference>
<dbReference type="InterPro" id="IPR004843">
    <property type="entry name" value="Calcineurin-like_PHP"/>
</dbReference>
<feature type="region of interest" description="Disordered" evidence="5">
    <location>
        <begin position="1"/>
        <end position="58"/>
    </location>
</feature>
<comment type="caution">
    <text evidence="7">The sequence shown here is derived from an EMBL/GenBank/DDBJ whole genome shotgun (WGS) entry which is preliminary data.</text>
</comment>
<dbReference type="PANTHER" id="PTHR45668:SF9">
    <property type="entry name" value="SERINE_THREONINE-PROTEIN PHOSPHATASE 7"/>
    <property type="match status" value="1"/>
</dbReference>
<comment type="catalytic activity">
    <reaction evidence="4">
        <text>O-phospho-L-threonyl-[protein] + H2O = L-threonyl-[protein] + phosphate</text>
        <dbReference type="Rhea" id="RHEA:47004"/>
        <dbReference type="Rhea" id="RHEA-COMP:11060"/>
        <dbReference type="Rhea" id="RHEA-COMP:11605"/>
        <dbReference type="ChEBI" id="CHEBI:15377"/>
        <dbReference type="ChEBI" id="CHEBI:30013"/>
        <dbReference type="ChEBI" id="CHEBI:43474"/>
        <dbReference type="ChEBI" id="CHEBI:61977"/>
        <dbReference type="EC" id="3.1.3.16"/>
    </reaction>
</comment>
<keyword evidence="3" id="KW-0464">Manganese</keyword>
<evidence type="ECO:0000313" key="7">
    <source>
        <dbReference type="EMBL" id="KAK4526621.1"/>
    </source>
</evidence>
<keyword evidence="4" id="KW-0378">Hydrolase</keyword>
<name>A0AAV9IHD3_9RHOD</name>
<organism evidence="7 8">
    <name type="scientific">Galdieria yellowstonensis</name>
    <dbReference type="NCBI Taxonomy" id="3028027"/>
    <lineage>
        <taxon>Eukaryota</taxon>
        <taxon>Rhodophyta</taxon>
        <taxon>Bangiophyceae</taxon>
        <taxon>Galdieriales</taxon>
        <taxon>Galdieriaceae</taxon>
        <taxon>Galdieria</taxon>
    </lineage>
</organism>
<comment type="similarity">
    <text evidence="4">Belongs to the PPP phosphatase family.</text>
</comment>
<dbReference type="Gene3D" id="3.60.21.10">
    <property type="match status" value="2"/>
</dbReference>
<dbReference type="GO" id="GO:0004722">
    <property type="term" value="F:protein serine/threonine phosphatase activity"/>
    <property type="evidence" value="ECO:0007669"/>
    <property type="project" value="UniProtKB-EC"/>
</dbReference>
<evidence type="ECO:0000256" key="1">
    <source>
        <dbReference type="ARBA" id="ARBA00001936"/>
    </source>
</evidence>
<evidence type="ECO:0000256" key="3">
    <source>
        <dbReference type="ARBA" id="ARBA00023211"/>
    </source>
</evidence>
<dbReference type="InterPro" id="IPR051134">
    <property type="entry name" value="PPP_phosphatase"/>
</dbReference>
<dbReference type="Pfam" id="PF00149">
    <property type="entry name" value="Metallophos"/>
    <property type="match status" value="2"/>
</dbReference>
<keyword evidence="8" id="KW-1185">Reference proteome</keyword>
<dbReference type="SMART" id="SM00156">
    <property type="entry name" value="PP2Ac"/>
    <property type="match status" value="1"/>
</dbReference>
<evidence type="ECO:0000256" key="2">
    <source>
        <dbReference type="ARBA" id="ARBA00022723"/>
    </source>
</evidence>
<comment type="cofactor">
    <cofactor evidence="1">
        <name>Mn(2+)</name>
        <dbReference type="ChEBI" id="CHEBI:29035"/>
    </cofactor>
</comment>
<feature type="domain" description="Serine/threonine specific protein phosphatases" evidence="6">
    <location>
        <begin position="340"/>
        <end position="345"/>
    </location>
</feature>